<evidence type="ECO:0000313" key="3">
    <source>
        <dbReference type="Proteomes" id="UP000199169"/>
    </source>
</evidence>
<dbReference type="STRING" id="1860102.ACCAA_560010"/>
<dbReference type="AlphaFoldDB" id="A0A1A8XT98"/>
<organism evidence="2 3">
    <name type="scientific">Candidatus Accumulibacter aalborgensis</name>
    <dbReference type="NCBI Taxonomy" id="1860102"/>
    <lineage>
        <taxon>Bacteria</taxon>
        <taxon>Pseudomonadati</taxon>
        <taxon>Pseudomonadota</taxon>
        <taxon>Betaproteobacteria</taxon>
        <taxon>Candidatus Accumulibacter</taxon>
    </lineage>
</organism>
<gene>
    <name evidence="2" type="ORF">ACCAA_560010</name>
</gene>
<proteinExistence type="predicted"/>
<dbReference type="EMBL" id="FLQX01000134">
    <property type="protein sequence ID" value="SBT08304.1"/>
    <property type="molecule type" value="Genomic_DNA"/>
</dbReference>
<evidence type="ECO:0000313" key="2">
    <source>
        <dbReference type="EMBL" id="SBT08304.1"/>
    </source>
</evidence>
<protein>
    <submittedName>
        <fullName evidence="2">Uncharacterized protein</fullName>
    </submittedName>
</protein>
<name>A0A1A8XT98_9PROT</name>
<dbReference type="Proteomes" id="UP000199169">
    <property type="component" value="Unassembled WGS sequence"/>
</dbReference>
<evidence type="ECO:0000256" key="1">
    <source>
        <dbReference type="SAM" id="MobiDB-lite"/>
    </source>
</evidence>
<accession>A0A1A8XT98</accession>
<reference evidence="2 3" key="1">
    <citation type="submission" date="2016-06" db="EMBL/GenBank/DDBJ databases">
        <authorList>
            <person name="Kjaerup R.B."/>
            <person name="Dalgaard T.S."/>
            <person name="Juul-Madsen H.R."/>
        </authorList>
    </citation>
    <scope>NUCLEOTIDE SEQUENCE [LARGE SCALE GENOMIC DNA]</scope>
    <source>
        <strain evidence="2">3</strain>
    </source>
</reference>
<feature type="region of interest" description="Disordered" evidence="1">
    <location>
        <begin position="86"/>
        <end position="110"/>
    </location>
</feature>
<keyword evidence="3" id="KW-1185">Reference proteome</keyword>
<sequence length="110" mass="12157">MFGEVEGTLATGTTAAKRGELLTRAVHGNERTPELANRRYQISSGALRTVREQEITLHQARRVALRMQSEQWRRVKPALGAGRQLRTCTGAGSEGRRGHFLLSGSDRRSA</sequence>